<dbReference type="EMBL" id="PGOL01006799">
    <property type="protein sequence ID" value="PKI33279.1"/>
    <property type="molecule type" value="Genomic_DNA"/>
</dbReference>
<dbReference type="SUPFAM" id="SSF53098">
    <property type="entry name" value="Ribonuclease H-like"/>
    <property type="match status" value="1"/>
</dbReference>
<dbReference type="PANTHER" id="PTHR37984">
    <property type="entry name" value="PROTEIN CBG26694"/>
    <property type="match status" value="1"/>
</dbReference>
<dbReference type="InterPro" id="IPR043128">
    <property type="entry name" value="Rev_trsase/Diguanyl_cyclase"/>
</dbReference>
<dbReference type="InterPro" id="IPR043502">
    <property type="entry name" value="DNA/RNA_pol_sf"/>
</dbReference>
<dbReference type="Gene3D" id="3.30.420.10">
    <property type="entry name" value="Ribonuclease H-like superfamily/Ribonuclease H"/>
    <property type="match status" value="1"/>
</dbReference>
<dbReference type="Gene3D" id="3.30.70.270">
    <property type="match status" value="1"/>
</dbReference>
<dbReference type="FunFam" id="3.30.70.270:FF:000020">
    <property type="entry name" value="Transposon Tf2-6 polyprotein-like Protein"/>
    <property type="match status" value="1"/>
</dbReference>
<name>A0A2I0HNH7_PUNGR</name>
<dbReference type="InterPro" id="IPR041577">
    <property type="entry name" value="RT_RNaseH_2"/>
</dbReference>
<sequence>MASKVVFLGYVVSGEGLQVDESKIVIVKQWPQSKTITEVRSFHGLASFYRHFIPHFSTIMAPIIDCKKGGRFSWTEEAEKAFQLIKLRLTTAPILILPDFAKPFELHSDTSKVGIGAVLSQNHKPVPYFSEKLTRAKLNYITYDVEFYAMSFTFVVKHKVGVTNRVVDALSRMSNFLVNLRIEMKHFIPYKKMTNAIRVAQLYFRDVYRLHGLPKSIVSDRDTRFLSHLWRSLWKMVNTQLQFSSAYHPQTNGQTEVVNQFLGNLLRSLVGEHVKSWNLKLCQAEFAHNRAVNRSTGFSPFQIVYAAVPKGPLDLIPLPNRSKVHGKAANFVNSLQEIHQAVYDPLTAANAKYKQAADKKRRSVEFEMGDFVWAIPTKDCYPAGEYNKLPVRKIGPVEVVEKINSNAYRLKLLSHIRTTDVFNVKHLIPYTDDSSDDDNSRQILST</sequence>
<dbReference type="GO" id="GO:0003824">
    <property type="term" value="F:catalytic activity"/>
    <property type="evidence" value="ECO:0007669"/>
    <property type="project" value="UniProtKB-KW"/>
</dbReference>
<comment type="caution">
    <text evidence="3">The sequence shown here is derived from an EMBL/GenBank/DDBJ whole genome shotgun (WGS) entry which is preliminary data.</text>
</comment>
<dbReference type="STRING" id="22663.A0A2I0HNH7"/>
<dbReference type="Pfam" id="PF24626">
    <property type="entry name" value="SH3_Tf2-1"/>
    <property type="match status" value="1"/>
</dbReference>
<dbReference type="InterPro" id="IPR056924">
    <property type="entry name" value="SH3_Tf2-1"/>
</dbReference>
<keyword evidence="4" id="KW-1185">Reference proteome</keyword>
<dbReference type="PROSITE" id="PS50994">
    <property type="entry name" value="INTEGRASE"/>
    <property type="match status" value="1"/>
</dbReference>
<reference evidence="3 4" key="1">
    <citation type="submission" date="2017-11" db="EMBL/GenBank/DDBJ databases">
        <title>De-novo sequencing of pomegranate (Punica granatum L.) genome.</title>
        <authorList>
            <person name="Akparov Z."/>
            <person name="Amiraslanov A."/>
            <person name="Hajiyeva S."/>
            <person name="Abbasov M."/>
            <person name="Kaur K."/>
            <person name="Hamwieh A."/>
            <person name="Solovyev V."/>
            <person name="Salamov A."/>
            <person name="Braich B."/>
            <person name="Kosarev P."/>
            <person name="Mahmoud A."/>
            <person name="Hajiyev E."/>
            <person name="Babayeva S."/>
            <person name="Izzatullayeva V."/>
            <person name="Mammadov A."/>
            <person name="Mammadov A."/>
            <person name="Sharifova S."/>
            <person name="Ojaghi J."/>
            <person name="Eynullazada K."/>
            <person name="Bayramov B."/>
            <person name="Abdulazimova A."/>
            <person name="Shahmuradov I."/>
        </authorList>
    </citation>
    <scope>NUCLEOTIDE SEQUENCE [LARGE SCALE GENOMIC DNA]</scope>
    <source>
        <strain evidence="4">cv. AG2017</strain>
        <tissue evidence="3">Leaf</tissue>
    </source>
</reference>
<organism evidence="3 4">
    <name type="scientific">Punica granatum</name>
    <name type="common">Pomegranate</name>
    <dbReference type="NCBI Taxonomy" id="22663"/>
    <lineage>
        <taxon>Eukaryota</taxon>
        <taxon>Viridiplantae</taxon>
        <taxon>Streptophyta</taxon>
        <taxon>Embryophyta</taxon>
        <taxon>Tracheophyta</taxon>
        <taxon>Spermatophyta</taxon>
        <taxon>Magnoliopsida</taxon>
        <taxon>eudicotyledons</taxon>
        <taxon>Gunneridae</taxon>
        <taxon>Pentapetalae</taxon>
        <taxon>rosids</taxon>
        <taxon>malvids</taxon>
        <taxon>Myrtales</taxon>
        <taxon>Lythraceae</taxon>
        <taxon>Punica</taxon>
    </lineage>
</organism>
<accession>A0A2I0HNH7</accession>
<evidence type="ECO:0000259" key="2">
    <source>
        <dbReference type="PROSITE" id="PS50994"/>
    </source>
</evidence>
<dbReference type="Pfam" id="PF17919">
    <property type="entry name" value="RT_RNaseH_2"/>
    <property type="match status" value="1"/>
</dbReference>
<dbReference type="InterPro" id="IPR001584">
    <property type="entry name" value="Integrase_cat-core"/>
</dbReference>
<dbReference type="InterPro" id="IPR012337">
    <property type="entry name" value="RNaseH-like_sf"/>
</dbReference>
<dbReference type="Proteomes" id="UP000233551">
    <property type="component" value="Unassembled WGS sequence"/>
</dbReference>
<evidence type="ECO:0000313" key="3">
    <source>
        <dbReference type="EMBL" id="PKI33279.1"/>
    </source>
</evidence>
<dbReference type="PANTHER" id="PTHR37984:SF5">
    <property type="entry name" value="PROTEIN NYNRIN-LIKE"/>
    <property type="match status" value="1"/>
</dbReference>
<feature type="domain" description="Integrase catalytic" evidence="2">
    <location>
        <begin position="121"/>
        <end position="308"/>
    </location>
</feature>
<dbReference type="InterPro" id="IPR050951">
    <property type="entry name" value="Retrovirus_Pol_polyprotein"/>
</dbReference>
<evidence type="ECO:0000313" key="4">
    <source>
        <dbReference type="Proteomes" id="UP000233551"/>
    </source>
</evidence>
<dbReference type="InterPro" id="IPR036397">
    <property type="entry name" value="RNaseH_sf"/>
</dbReference>
<dbReference type="GO" id="GO:0015074">
    <property type="term" value="P:DNA integration"/>
    <property type="evidence" value="ECO:0007669"/>
    <property type="project" value="InterPro"/>
</dbReference>
<protein>
    <recommendedName>
        <fullName evidence="2">Integrase catalytic domain-containing protein</fullName>
    </recommendedName>
</protein>
<gene>
    <name evidence="3" type="ORF">CRG98_046334</name>
</gene>
<evidence type="ECO:0000256" key="1">
    <source>
        <dbReference type="ARBA" id="ARBA00023268"/>
    </source>
</evidence>
<keyword evidence="1" id="KW-0511">Multifunctional enzyme</keyword>
<dbReference type="AlphaFoldDB" id="A0A2I0HNH7"/>
<dbReference type="SUPFAM" id="SSF56672">
    <property type="entry name" value="DNA/RNA polymerases"/>
    <property type="match status" value="1"/>
</dbReference>
<dbReference type="GO" id="GO:0003676">
    <property type="term" value="F:nucleic acid binding"/>
    <property type="evidence" value="ECO:0007669"/>
    <property type="project" value="InterPro"/>
</dbReference>
<proteinExistence type="predicted"/>